<keyword evidence="2" id="KW-0592">Phosphate transport</keyword>
<dbReference type="EMBL" id="SSFO01000176">
    <property type="protein sequence ID" value="TXI31747.1"/>
    <property type="molecule type" value="Genomic_DNA"/>
</dbReference>
<evidence type="ECO:0000256" key="2">
    <source>
        <dbReference type="ARBA" id="ARBA00022592"/>
    </source>
</evidence>
<dbReference type="InterPro" id="IPR017871">
    <property type="entry name" value="ABC_transporter-like_CS"/>
</dbReference>
<dbReference type="InterPro" id="IPR005670">
    <property type="entry name" value="PstB-like"/>
</dbReference>
<dbReference type="GO" id="GO:0005524">
    <property type="term" value="F:ATP binding"/>
    <property type="evidence" value="ECO:0007669"/>
    <property type="project" value="UniProtKB-KW"/>
</dbReference>
<dbReference type="GO" id="GO:0016887">
    <property type="term" value="F:ATP hydrolysis activity"/>
    <property type="evidence" value="ECO:0007669"/>
    <property type="project" value="InterPro"/>
</dbReference>
<evidence type="ECO:0000313" key="7">
    <source>
        <dbReference type="Proteomes" id="UP000321110"/>
    </source>
</evidence>
<dbReference type="GO" id="GO:0035435">
    <property type="term" value="P:phosphate ion transmembrane transport"/>
    <property type="evidence" value="ECO:0007669"/>
    <property type="project" value="InterPro"/>
</dbReference>
<feature type="domain" description="ABC transporter" evidence="5">
    <location>
        <begin position="7"/>
        <end position="252"/>
    </location>
</feature>
<dbReference type="CDD" id="cd03260">
    <property type="entry name" value="ABC_PstB_phosphate_transporter"/>
    <property type="match status" value="1"/>
</dbReference>
<name>A0A5C7W1P2_AQUAC</name>
<dbReference type="Proteomes" id="UP000321110">
    <property type="component" value="Unassembled WGS sequence"/>
</dbReference>
<dbReference type="InterPro" id="IPR027417">
    <property type="entry name" value="P-loop_NTPase"/>
</dbReference>
<evidence type="ECO:0000259" key="5">
    <source>
        <dbReference type="PROSITE" id="PS50893"/>
    </source>
</evidence>
<dbReference type="PROSITE" id="PS50893">
    <property type="entry name" value="ABC_TRANSPORTER_2"/>
    <property type="match status" value="1"/>
</dbReference>
<sequence length="257" mass="27549">MNNPPSLSIQGLSVHYGEQGALLGASLEVAPGELMAVVGPSGCGKSSLLSAVNRMSDLVPGARVNGRVLIDGEDVLSGAVDVQALRRQVGMVFQQPNPFPLSIAENILFALREHGVRNKTELQGRMEQALRATGLWNEVRERLHKPALGLSGGQQQRLCFARALALEPSVLLLDEPCSALDPIASATVEGLIDSLKGRYTLLMVTHNLAQARRLADHVAVCWVRDGCGCVLDSGPACELFESVRDPLAHRYLNGQLC</sequence>
<dbReference type="GO" id="GO:0016020">
    <property type="term" value="C:membrane"/>
    <property type="evidence" value="ECO:0007669"/>
    <property type="project" value="InterPro"/>
</dbReference>
<accession>A0A5C7W1P2</accession>
<reference evidence="6 7" key="1">
    <citation type="submission" date="2018-09" db="EMBL/GenBank/DDBJ databases">
        <title>Metagenome Assembled Genomes from an Advanced Water Purification Facility.</title>
        <authorList>
            <person name="Stamps B.W."/>
            <person name="Spear J.R."/>
        </authorList>
    </citation>
    <scope>NUCLEOTIDE SEQUENCE [LARGE SCALE GENOMIC DNA]</scope>
    <source>
        <strain evidence="6">Bin_52_1</strain>
    </source>
</reference>
<evidence type="ECO:0000313" key="6">
    <source>
        <dbReference type="EMBL" id="TXI31747.1"/>
    </source>
</evidence>
<keyword evidence="1" id="KW-0813">Transport</keyword>
<dbReference type="PROSITE" id="PS00211">
    <property type="entry name" value="ABC_TRANSPORTER_1"/>
    <property type="match status" value="1"/>
</dbReference>
<dbReference type="InterPro" id="IPR003439">
    <property type="entry name" value="ABC_transporter-like_ATP-bd"/>
</dbReference>
<dbReference type="PANTHER" id="PTHR43423">
    <property type="entry name" value="ABC TRANSPORTER I FAMILY MEMBER 17"/>
    <property type="match status" value="1"/>
</dbReference>
<keyword evidence="3" id="KW-0547">Nucleotide-binding</keyword>
<dbReference type="PANTHER" id="PTHR43423:SF1">
    <property type="entry name" value="ABC TRANSPORTER I FAMILY MEMBER 17"/>
    <property type="match status" value="1"/>
</dbReference>
<protein>
    <submittedName>
        <fullName evidence="6">Phosphate ABC transporter ATP-binding protein</fullName>
    </submittedName>
</protein>
<dbReference type="Gene3D" id="3.40.50.300">
    <property type="entry name" value="P-loop containing nucleotide triphosphate hydrolases"/>
    <property type="match status" value="1"/>
</dbReference>
<dbReference type="GO" id="GO:0005315">
    <property type="term" value="F:phosphate transmembrane transporter activity"/>
    <property type="evidence" value="ECO:0007669"/>
    <property type="project" value="InterPro"/>
</dbReference>
<keyword evidence="4 6" id="KW-0067">ATP-binding</keyword>
<dbReference type="InterPro" id="IPR003593">
    <property type="entry name" value="AAA+_ATPase"/>
</dbReference>
<organism evidence="6 7">
    <name type="scientific">Aquipseudomonas alcaligenes</name>
    <name type="common">Pseudomonas alcaligenes</name>
    <dbReference type="NCBI Taxonomy" id="43263"/>
    <lineage>
        <taxon>Bacteria</taxon>
        <taxon>Pseudomonadati</taxon>
        <taxon>Pseudomonadota</taxon>
        <taxon>Gammaproteobacteria</taxon>
        <taxon>Pseudomonadales</taxon>
        <taxon>Pseudomonadaceae</taxon>
        <taxon>Aquipseudomonas</taxon>
    </lineage>
</organism>
<evidence type="ECO:0000256" key="3">
    <source>
        <dbReference type="ARBA" id="ARBA00022741"/>
    </source>
</evidence>
<proteinExistence type="predicted"/>
<dbReference type="SMART" id="SM00382">
    <property type="entry name" value="AAA"/>
    <property type="match status" value="1"/>
</dbReference>
<evidence type="ECO:0000256" key="1">
    <source>
        <dbReference type="ARBA" id="ARBA00022448"/>
    </source>
</evidence>
<evidence type="ECO:0000256" key="4">
    <source>
        <dbReference type="ARBA" id="ARBA00022840"/>
    </source>
</evidence>
<dbReference type="AlphaFoldDB" id="A0A5C7W1P2"/>
<gene>
    <name evidence="6" type="ORF">E6Q69_10490</name>
</gene>
<dbReference type="Pfam" id="PF00005">
    <property type="entry name" value="ABC_tran"/>
    <property type="match status" value="1"/>
</dbReference>
<comment type="caution">
    <text evidence="6">The sequence shown here is derived from an EMBL/GenBank/DDBJ whole genome shotgun (WGS) entry which is preliminary data.</text>
</comment>
<dbReference type="SUPFAM" id="SSF52540">
    <property type="entry name" value="P-loop containing nucleoside triphosphate hydrolases"/>
    <property type="match status" value="1"/>
</dbReference>